<comment type="caution">
    <text evidence="1">The sequence shown here is derived from an EMBL/GenBank/DDBJ whole genome shotgun (WGS) entry which is preliminary data.</text>
</comment>
<proteinExistence type="predicted"/>
<evidence type="ECO:0000313" key="1">
    <source>
        <dbReference type="EMBL" id="GGE15644.1"/>
    </source>
</evidence>
<dbReference type="SUPFAM" id="SSF103025">
    <property type="entry name" value="Folate-binding domain"/>
    <property type="match status" value="1"/>
</dbReference>
<dbReference type="RefSeq" id="WP_188911389.1">
    <property type="nucleotide sequence ID" value="NZ_BMIQ01000006.1"/>
</dbReference>
<evidence type="ECO:0000313" key="2">
    <source>
        <dbReference type="Proteomes" id="UP000644699"/>
    </source>
</evidence>
<reference evidence="1" key="1">
    <citation type="journal article" date="2014" name="Int. J. Syst. Evol. Microbiol.">
        <title>Complete genome sequence of Corynebacterium casei LMG S-19264T (=DSM 44701T), isolated from a smear-ripened cheese.</title>
        <authorList>
            <consortium name="US DOE Joint Genome Institute (JGI-PGF)"/>
            <person name="Walter F."/>
            <person name="Albersmeier A."/>
            <person name="Kalinowski J."/>
            <person name="Ruckert C."/>
        </authorList>
    </citation>
    <scope>NUCLEOTIDE SEQUENCE</scope>
    <source>
        <strain evidence="1">CGMCC 1.15367</strain>
    </source>
</reference>
<dbReference type="Gene3D" id="3.30.70.1520">
    <property type="entry name" value="Heterotetrameric sarcosine oxidase"/>
    <property type="match status" value="1"/>
</dbReference>
<dbReference type="InterPro" id="IPR007375">
    <property type="entry name" value="SoxG"/>
</dbReference>
<name>A0A917E8X5_9HYPH</name>
<dbReference type="Gene3D" id="3.30.1360.120">
    <property type="entry name" value="Probable tRNA modification gtpase trme, domain 1"/>
    <property type="match status" value="1"/>
</dbReference>
<protein>
    <submittedName>
        <fullName evidence="1">Sarcosine oxidase subunit gamma</fullName>
    </submittedName>
</protein>
<reference evidence="1" key="2">
    <citation type="submission" date="2020-09" db="EMBL/GenBank/DDBJ databases">
        <authorList>
            <person name="Sun Q."/>
            <person name="Zhou Y."/>
        </authorList>
    </citation>
    <scope>NUCLEOTIDE SEQUENCE</scope>
    <source>
        <strain evidence="1">CGMCC 1.15367</strain>
    </source>
</reference>
<dbReference type="Proteomes" id="UP000644699">
    <property type="component" value="Unassembled WGS sequence"/>
</dbReference>
<accession>A0A917E8X5</accession>
<dbReference type="Pfam" id="PF04268">
    <property type="entry name" value="SoxG"/>
    <property type="match status" value="1"/>
</dbReference>
<keyword evidence="2" id="KW-1185">Reference proteome</keyword>
<dbReference type="EMBL" id="BMIQ01000006">
    <property type="protein sequence ID" value="GGE15644.1"/>
    <property type="molecule type" value="Genomic_DNA"/>
</dbReference>
<organism evidence="1 2">
    <name type="scientific">Aureimonas endophytica</name>
    <dbReference type="NCBI Taxonomy" id="2027858"/>
    <lineage>
        <taxon>Bacteria</taxon>
        <taxon>Pseudomonadati</taxon>
        <taxon>Pseudomonadota</taxon>
        <taxon>Alphaproteobacteria</taxon>
        <taxon>Hyphomicrobiales</taxon>
        <taxon>Aurantimonadaceae</taxon>
        <taxon>Aureimonas</taxon>
    </lineage>
</organism>
<sequence length="184" mass="19147">MIQERNSLHDAKPIGIPGRLSVLLAPEAARFSLRLRQAGIDAAGAAFGCPLPADIGGVSSSGGLTAMCIGPDEWTLLAPLSEAETIEAGFAAAAIGPHSLVDVSHRELGIELRGSAATSTLSAFCALDLATMPDGSATRTILDKAQGLLVKHSAEHYRIEVWQSFAGHLWTLLAAVGREVALDL</sequence>
<dbReference type="InterPro" id="IPR027266">
    <property type="entry name" value="TrmE/GcvT-like"/>
</dbReference>
<gene>
    <name evidence="1" type="primary">soxG</name>
    <name evidence="1" type="ORF">GCM10011390_38470</name>
</gene>
<dbReference type="AlphaFoldDB" id="A0A917E8X5"/>